<feature type="compositionally biased region" description="Basic and acidic residues" evidence="1">
    <location>
        <begin position="33"/>
        <end position="49"/>
    </location>
</feature>
<keyword evidence="3" id="KW-1185">Reference proteome</keyword>
<dbReference type="AlphaFoldDB" id="A0A6G1EYQ2"/>
<protein>
    <submittedName>
        <fullName evidence="2">Uncharacterized protein</fullName>
    </submittedName>
</protein>
<feature type="region of interest" description="Disordered" evidence="1">
    <location>
        <begin position="1"/>
        <end position="49"/>
    </location>
</feature>
<dbReference type="EMBL" id="SPHZ02000002">
    <property type="protein sequence ID" value="KAF0929777.1"/>
    <property type="molecule type" value="Genomic_DNA"/>
</dbReference>
<gene>
    <name evidence="2" type="ORF">E2562_024462</name>
</gene>
<organism evidence="2 3">
    <name type="scientific">Oryza meyeriana var. granulata</name>
    <dbReference type="NCBI Taxonomy" id="110450"/>
    <lineage>
        <taxon>Eukaryota</taxon>
        <taxon>Viridiplantae</taxon>
        <taxon>Streptophyta</taxon>
        <taxon>Embryophyta</taxon>
        <taxon>Tracheophyta</taxon>
        <taxon>Spermatophyta</taxon>
        <taxon>Magnoliopsida</taxon>
        <taxon>Liliopsida</taxon>
        <taxon>Poales</taxon>
        <taxon>Poaceae</taxon>
        <taxon>BOP clade</taxon>
        <taxon>Oryzoideae</taxon>
        <taxon>Oryzeae</taxon>
        <taxon>Oryzinae</taxon>
        <taxon>Oryza</taxon>
        <taxon>Oryza meyeriana</taxon>
    </lineage>
</organism>
<sequence length="193" mass="19909">MAPMRSSAARSGRGRDCGGPQSRCSGEEATANKPRDPLARAKGGGDRSRPAACVVLPQSPPCAALVGHRQAARSQRCSPYPQTAACLCRSGRLPLSPLALGSRGCRLAQRPLLLRPACLDLHHAGGWLYESPLSRGLAAWILLLRPGHRDSAPPASLGRGGGTRLSGSRSHAAPPPSTPQGDAATASTGGHRP</sequence>
<name>A0A6G1EYQ2_9ORYZ</name>
<proteinExistence type="predicted"/>
<reference evidence="2 3" key="1">
    <citation type="submission" date="2019-11" db="EMBL/GenBank/DDBJ databases">
        <title>Whole genome sequence of Oryza granulata.</title>
        <authorList>
            <person name="Li W."/>
        </authorList>
    </citation>
    <scope>NUCLEOTIDE SEQUENCE [LARGE SCALE GENOMIC DNA]</scope>
    <source>
        <strain evidence="3">cv. Menghai</strain>
        <tissue evidence="2">Leaf</tissue>
    </source>
</reference>
<evidence type="ECO:0000313" key="3">
    <source>
        <dbReference type="Proteomes" id="UP000479710"/>
    </source>
</evidence>
<comment type="caution">
    <text evidence="2">The sequence shown here is derived from an EMBL/GenBank/DDBJ whole genome shotgun (WGS) entry which is preliminary data.</text>
</comment>
<feature type="compositionally biased region" description="Low complexity" evidence="1">
    <location>
        <begin position="1"/>
        <end position="11"/>
    </location>
</feature>
<dbReference type="Proteomes" id="UP000479710">
    <property type="component" value="Unassembled WGS sequence"/>
</dbReference>
<accession>A0A6G1EYQ2</accession>
<feature type="region of interest" description="Disordered" evidence="1">
    <location>
        <begin position="151"/>
        <end position="193"/>
    </location>
</feature>
<evidence type="ECO:0000313" key="2">
    <source>
        <dbReference type="EMBL" id="KAF0929777.1"/>
    </source>
</evidence>
<evidence type="ECO:0000256" key="1">
    <source>
        <dbReference type="SAM" id="MobiDB-lite"/>
    </source>
</evidence>